<reference evidence="3 4" key="1">
    <citation type="submission" date="2016-07" db="EMBL/GenBank/DDBJ databases">
        <title>Pervasive Adenine N6-methylation of Active Genes in Fungi.</title>
        <authorList>
            <consortium name="DOE Joint Genome Institute"/>
            <person name="Mondo S.J."/>
            <person name="Dannebaum R.O."/>
            <person name="Kuo R.C."/>
            <person name="Labutti K."/>
            <person name="Haridas S."/>
            <person name="Kuo A."/>
            <person name="Salamov A."/>
            <person name="Ahrendt S.R."/>
            <person name="Lipzen A."/>
            <person name="Sullivan W."/>
            <person name="Andreopoulos W.B."/>
            <person name="Clum A."/>
            <person name="Lindquist E."/>
            <person name="Daum C."/>
            <person name="Ramamoorthy G.K."/>
            <person name="Gryganskyi A."/>
            <person name="Culley D."/>
            <person name="Magnuson J.K."/>
            <person name="James T.Y."/>
            <person name="O'Malley M.A."/>
            <person name="Stajich J.E."/>
            <person name="Spatafora J.W."/>
            <person name="Visel A."/>
            <person name="Grigoriev I.V."/>
        </authorList>
    </citation>
    <scope>NUCLEOTIDE SEQUENCE [LARGE SCALE GENOMIC DNA]</scope>
    <source>
        <strain evidence="3 4">NRRL 1336</strain>
    </source>
</reference>
<name>A0A1X2IB21_9FUNG</name>
<protein>
    <recommendedName>
        <fullName evidence="2">Atos-like conserved domain-containing protein</fullName>
    </recommendedName>
</protein>
<organism evidence="3 4">
    <name type="scientific">Absidia repens</name>
    <dbReference type="NCBI Taxonomy" id="90262"/>
    <lineage>
        <taxon>Eukaryota</taxon>
        <taxon>Fungi</taxon>
        <taxon>Fungi incertae sedis</taxon>
        <taxon>Mucoromycota</taxon>
        <taxon>Mucoromycotina</taxon>
        <taxon>Mucoromycetes</taxon>
        <taxon>Mucorales</taxon>
        <taxon>Cunninghamellaceae</taxon>
        <taxon>Absidia</taxon>
    </lineage>
</organism>
<dbReference type="EMBL" id="MCGE01000017">
    <property type="protein sequence ID" value="ORZ13095.1"/>
    <property type="molecule type" value="Genomic_DNA"/>
</dbReference>
<dbReference type="PANTHER" id="PTHR13199">
    <property type="entry name" value="GH03947P"/>
    <property type="match status" value="1"/>
</dbReference>
<dbReference type="PANTHER" id="PTHR13199:SF11">
    <property type="entry name" value="PROTEIN ATOSSA"/>
    <property type="match status" value="1"/>
</dbReference>
<keyword evidence="4" id="KW-1185">Reference proteome</keyword>
<proteinExistence type="predicted"/>
<feature type="region of interest" description="Disordered" evidence="1">
    <location>
        <begin position="1"/>
        <end position="33"/>
    </location>
</feature>
<evidence type="ECO:0000259" key="2">
    <source>
        <dbReference type="SMART" id="SM01177"/>
    </source>
</evidence>
<dbReference type="SMART" id="SM01177">
    <property type="entry name" value="DUF4210"/>
    <property type="match status" value="1"/>
</dbReference>
<evidence type="ECO:0000313" key="3">
    <source>
        <dbReference type="EMBL" id="ORZ13095.1"/>
    </source>
</evidence>
<sequence length="339" mass="37693">MRLTQFDDQQDVSMSTATPYQLQVLPPSSSNPPIGMRRLCRLSLSAMTGDESSAEQDQLQYDALAHQPALAIPLSTSPIQYTHHGHTLAYSTSPLPNYQQKRRLSLPYQQQHNHGLVGSYEESLLSGRMSTLQPSKPIWFHADIGVVGYGAVKPDLKCPPHRSIAFPAQYYDGQEINNNNNNSVDEPSFSSATTTTTAICSVPPYVGTIDLTVGPNGAPSKGYRIPSRGQLQIAIKIPDKSLIKLFLVPYDVSQMPRGMKTFLRQKSYSQPRSQFSSSSSSSPAPKYIIHLQICRTDKNRVYLYKKIRVAFVNRCLSSKEVLFMVYDSPKDPAYTPLSS</sequence>
<feature type="domain" description="Atos-like conserved" evidence="2">
    <location>
        <begin position="116"/>
        <end position="206"/>
    </location>
</feature>
<dbReference type="InterPro" id="IPR025261">
    <property type="entry name" value="Atos-like_cons_dom"/>
</dbReference>
<gene>
    <name evidence="3" type="ORF">BCR42DRAFT_419172</name>
</gene>
<dbReference type="InterPro" id="IPR051506">
    <property type="entry name" value="ATOS_Transcription_Regulators"/>
</dbReference>
<dbReference type="Pfam" id="PF13889">
    <property type="entry name" value="Chromosome_seg"/>
    <property type="match status" value="1"/>
</dbReference>
<dbReference type="Proteomes" id="UP000193560">
    <property type="component" value="Unassembled WGS sequence"/>
</dbReference>
<evidence type="ECO:0000313" key="4">
    <source>
        <dbReference type="Proteomes" id="UP000193560"/>
    </source>
</evidence>
<dbReference type="STRING" id="90262.A0A1X2IB21"/>
<dbReference type="Pfam" id="PF13915">
    <property type="entry name" value="DUF4210"/>
    <property type="match status" value="1"/>
</dbReference>
<dbReference type="InterPro" id="IPR033473">
    <property type="entry name" value="Atos-like_C"/>
</dbReference>
<feature type="compositionally biased region" description="Polar residues" evidence="1">
    <location>
        <begin position="11"/>
        <end position="32"/>
    </location>
</feature>
<accession>A0A1X2IB21</accession>
<comment type="caution">
    <text evidence="3">The sequence shown here is derived from an EMBL/GenBank/DDBJ whole genome shotgun (WGS) entry which is preliminary data.</text>
</comment>
<dbReference type="OrthoDB" id="8625101at2759"/>
<evidence type="ECO:0000256" key="1">
    <source>
        <dbReference type="SAM" id="MobiDB-lite"/>
    </source>
</evidence>
<dbReference type="AlphaFoldDB" id="A0A1X2IB21"/>